<reference evidence="2" key="1">
    <citation type="submission" date="2021-02" db="EMBL/GenBank/DDBJ databases">
        <authorList>
            <person name="Nowell W R."/>
        </authorList>
    </citation>
    <scope>NUCLEOTIDE SEQUENCE</scope>
</reference>
<dbReference type="Pfam" id="PF13517">
    <property type="entry name" value="FG-GAP_3"/>
    <property type="match status" value="2"/>
</dbReference>
<dbReference type="SUPFAM" id="SSF69318">
    <property type="entry name" value="Integrin alpha N-terminal domain"/>
    <property type="match status" value="1"/>
</dbReference>
<dbReference type="Proteomes" id="UP000663838">
    <property type="component" value="Unassembled WGS sequence"/>
</dbReference>
<protein>
    <recommendedName>
        <fullName evidence="5">VCBS repeat-containing protein</fullName>
    </recommendedName>
</protein>
<dbReference type="InterPro" id="IPR013517">
    <property type="entry name" value="FG-GAP"/>
</dbReference>
<organism evidence="2 4">
    <name type="scientific">Rotaria socialis</name>
    <dbReference type="NCBI Taxonomy" id="392032"/>
    <lineage>
        <taxon>Eukaryota</taxon>
        <taxon>Metazoa</taxon>
        <taxon>Spiralia</taxon>
        <taxon>Gnathifera</taxon>
        <taxon>Rotifera</taxon>
        <taxon>Eurotatoria</taxon>
        <taxon>Bdelloidea</taxon>
        <taxon>Philodinida</taxon>
        <taxon>Philodinidae</taxon>
        <taxon>Rotaria</taxon>
    </lineage>
</organism>
<evidence type="ECO:0000313" key="2">
    <source>
        <dbReference type="EMBL" id="CAF3483122.1"/>
    </source>
</evidence>
<name>A0A818G1S2_9BILA</name>
<dbReference type="AlphaFoldDB" id="A0A818G1S2"/>
<comment type="caution">
    <text evidence="2">The sequence shown here is derived from an EMBL/GenBank/DDBJ whole genome shotgun (WGS) entry which is preliminary data.</text>
</comment>
<keyword evidence="1" id="KW-0732">Signal</keyword>
<dbReference type="Gene3D" id="2.30.30.100">
    <property type="match status" value="2"/>
</dbReference>
<evidence type="ECO:0000313" key="3">
    <source>
        <dbReference type="EMBL" id="CAF4518391.1"/>
    </source>
</evidence>
<accession>A0A818G1S2</accession>
<dbReference type="EMBL" id="CAJNYV010002480">
    <property type="protein sequence ID" value="CAF3483122.1"/>
    <property type="molecule type" value="Genomic_DNA"/>
</dbReference>
<dbReference type="PANTHER" id="PTHR46580">
    <property type="entry name" value="SENSOR KINASE-RELATED"/>
    <property type="match status" value="1"/>
</dbReference>
<proteinExistence type="predicted"/>
<evidence type="ECO:0008006" key="5">
    <source>
        <dbReference type="Google" id="ProtNLM"/>
    </source>
</evidence>
<evidence type="ECO:0000313" key="4">
    <source>
        <dbReference type="Proteomes" id="UP000663865"/>
    </source>
</evidence>
<sequence>MSVLLGYSNGSFEDQIRISTGSTPQSVAVGDFNNDTRLDIVVGNSGSNDMSIFLGYDNGSFTNQMKFSAGTMPWSLAVDDFNNDTTLDIVVTNYQSSGVGVLLRYLKVEFLQQSTLTAGNGSQPRSFVIGDFNNDYRMDVIVASSGSSSIAIFLGCGNYSFADPTQYSTGSRPISIATGDFNNDNRLDVVVANLLCGCGCVHEEEIFPPTHTHTLLFIKPL</sequence>
<dbReference type="PANTHER" id="PTHR46580:SF4">
    <property type="entry name" value="ATP_GTP-BINDING PROTEIN"/>
    <property type="match status" value="1"/>
</dbReference>
<dbReference type="EMBL" id="CAJOBS010000188">
    <property type="protein sequence ID" value="CAF4518391.1"/>
    <property type="molecule type" value="Genomic_DNA"/>
</dbReference>
<dbReference type="Proteomes" id="UP000663865">
    <property type="component" value="Unassembled WGS sequence"/>
</dbReference>
<dbReference type="InterPro" id="IPR028994">
    <property type="entry name" value="Integrin_alpha_N"/>
</dbReference>
<evidence type="ECO:0000256" key="1">
    <source>
        <dbReference type="ARBA" id="ARBA00022729"/>
    </source>
</evidence>
<gene>
    <name evidence="2" type="ORF">KIK155_LOCUS14636</name>
    <name evidence="3" type="ORF">TOA249_LOCUS4820</name>
</gene>